<gene>
    <name evidence="1" type="ORF">vB_PaeM_PS2400027</name>
</gene>
<protein>
    <submittedName>
        <fullName evidence="1">Uncharacterized protein</fullName>
    </submittedName>
</protein>
<evidence type="ECO:0000313" key="1">
    <source>
        <dbReference type="EMBL" id="AIW01732.1"/>
    </source>
</evidence>
<dbReference type="KEGG" id="vg:26632606"/>
<dbReference type="GeneID" id="26632606"/>
<sequence length="75" mass="8689">MKSRPITLILEQDTVRGMKVFCQRQFTGDEGYLKEAMYSFLKEKAGQYDDWTLQGHPSTIQLRTELVTYLVNNGV</sequence>
<evidence type="ECO:0000313" key="2">
    <source>
        <dbReference type="Proteomes" id="UP000203203"/>
    </source>
</evidence>
<name>A0A0K0L9D6_9CAUD</name>
<proteinExistence type="predicted"/>
<accession>A0A0K0L9D6</accession>
<organism evidence="1 2">
    <name type="scientific">Pseudomonas phage vB_PaeM_PS24</name>
    <dbReference type="NCBI Taxonomy" id="1542092"/>
    <lineage>
        <taxon>Viruses</taxon>
        <taxon>Duplodnaviria</taxon>
        <taxon>Heunggongvirae</taxon>
        <taxon>Uroviricota</taxon>
        <taxon>Caudoviricetes</taxon>
        <taxon>Vandenendeviridae</taxon>
        <taxon>Nankokuvirus</taxon>
        <taxon>Nankokuvirus PS24</taxon>
    </lineage>
</organism>
<keyword evidence="2" id="KW-1185">Reference proteome</keyword>
<dbReference type="RefSeq" id="YP_009205992.1">
    <property type="nucleotide sequence ID" value="NC_028882.1"/>
</dbReference>
<dbReference type="EMBL" id="KM434186">
    <property type="protein sequence ID" value="AIW01732.1"/>
    <property type="molecule type" value="Genomic_DNA"/>
</dbReference>
<reference evidence="2" key="1">
    <citation type="submission" date="2014-08" db="EMBL/GenBank/DDBJ databases">
        <authorList>
            <person name="Gozdek A."/>
            <person name="Dabrowski K."/>
            <person name="Lobocka M."/>
        </authorList>
    </citation>
    <scope>NUCLEOTIDE SEQUENCE [LARGE SCALE GENOMIC DNA]</scope>
</reference>
<dbReference type="Proteomes" id="UP000203203">
    <property type="component" value="Segment"/>
</dbReference>